<dbReference type="STRING" id="4540.A0A3L6RTE6"/>
<dbReference type="InterPro" id="IPR053781">
    <property type="entry name" value="F-box_AtFBL13-like"/>
</dbReference>
<dbReference type="Pfam" id="PF00646">
    <property type="entry name" value="F-box"/>
    <property type="match status" value="1"/>
</dbReference>
<organism evidence="2 3">
    <name type="scientific">Panicum miliaceum</name>
    <name type="common">Proso millet</name>
    <name type="synonym">Broomcorn millet</name>
    <dbReference type="NCBI Taxonomy" id="4540"/>
    <lineage>
        <taxon>Eukaryota</taxon>
        <taxon>Viridiplantae</taxon>
        <taxon>Streptophyta</taxon>
        <taxon>Embryophyta</taxon>
        <taxon>Tracheophyta</taxon>
        <taxon>Spermatophyta</taxon>
        <taxon>Magnoliopsida</taxon>
        <taxon>Liliopsida</taxon>
        <taxon>Poales</taxon>
        <taxon>Poaceae</taxon>
        <taxon>PACMAD clade</taxon>
        <taxon>Panicoideae</taxon>
        <taxon>Panicodae</taxon>
        <taxon>Paniceae</taxon>
        <taxon>Panicinae</taxon>
        <taxon>Panicum</taxon>
        <taxon>Panicum sect. Panicum</taxon>
    </lineage>
</organism>
<dbReference type="Pfam" id="PF24758">
    <property type="entry name" value="LRR_At5g56370"/>
    <property type="match status" value="1"/>
</dbReference>
<dbReference type="AlphaFoldDB" id="A0A3L6RTE6"/>
<dbReference type="PANTHER" id="PTHR34709:SF52">
    <property type="entry name" value="OS07G0548100 PROTEIN"/>
    <property type="match status" value="1"/>
</dbReference>
<dbReference type="PANTHER" id="PTHR34709">
    <property type="entry name" value="OS10G0396666 PROTEIN"/>
    <property type="match status" value="1"/>
</dbReference>
<feature type="domain" description="F-box" evidence="1">
    <location>
        <begin position="27"/>
        <end position="63"/>
    </location>
</feature>
<dbReference type="InterPro" id="IPR036047">
    <property type="entry name" value="F-box-like_dom_sf"/>
</dbReference>
<dbReference type="InterPro" id="IPR055411">
    <property type="entry name" value="LRR_FXL15/At3g58940/PEG3-like"/>
</dbReference>
<dbReference type="PROSITE" id="PS50181">
    <property type="entry name" value="FBOX"/>
    <property type="match status" value="1"/>
</dbReference>
<name>A0A3L6RTE6_PANMI</name>
<evidence type="ECO:0000313" key="2">
    <source>
        <dbReference type="EMBL" id="RLN08247.1"/>
    </source>
</evidence>
<keyword evidence="3" id="KW-1185">Reference proteome</keyword>
<reference evidence="3" key="1">
    <citation type="journal article" date="2019" name="Nat. Commun.">
        <title>The genome of broomcorn millet.</title>
        <authorList>
            <person name="Zou C."/>
            <person name="Miki D."/>
            <person name="Li D."/>
            <person name="Tang Q."/>
            <person name="Xiao L."/>
            <person name="Rajput S."/>
            <person name="Deng P."/>
            <person name="Jia W."/>
            <person name="Huang R."/>
            <person name="Zhang M."/>
            <person name="Sun Y."/>
            <person name="Hu J."/>
            <person name="Fu X."/>
            <person name="Schnable P.S."/>
            <person name="Li F."/>
            <person name="Zhang H."/>
            <person name="Feng B."/>
            <person name="Zhu X."/>
            <person name="Liu R."/>
            <person name="Schnable J.C."/>
            <person name="Zhu J.-K."/>
            <person name="Zhang H."/>
        </authorList>
    </citation>
    <scope>NUCLEOTIDE SEQUENCE [LARGE SCALE GENOMIC DNA]</scope>
</reference>
<sequence>MEPGGGGEVATKRPKLSSDVSAGAGYEDRLSALPDDILVLILRHLPTSTAARTSVLSHRWRRIWALLPELRFPYAPDPHQIGPALQVHEAALRHLSVLTRDAGPDSVAAWLHVAARRLSGSLFFENLERQRSAQESHEEEAAQRGAFKLPCLERATNVSLHLGFLGLAVPPTGVFARLTELCLSRVRLHAPGLLGDAVSSLRCPCLQKLTVCDARGLDNLAINSDSLRQVELSDLRGLRQLTIVAPALKDFNIKHCFFRDQSQPVASISAPQLATLEWTDLYDPSSVHLGEMEHLRLLMPFFFVVYGHESLTHNQSCLSLLRRFKFIKRLILTLTYLRNMDYYHYVMEDMTMLPDITILHLNVLANGHAFGATAFHVLRMCSGIRRLVLALLAPMEVEVRLSFVYPICICISWLTMA</sequence>
<dbReference type="Gene3D" id="1.20.1280.50">
    <property type="match status" value="1"/>
</dbReference>
<protein>
    <recommendedName>
        <fullName evidence="1">F-box domain-containing protein</fullName>
    </recommendedName>
</protein>
<gene>
    <name evidence="2" type="ORF">C2845_PM11G19890</name>
</gene>
<proteinExistence type="predicted"/>
<evidence type="ECO:0000259" key="1">
    <source>
        <dbReference type="PROSITE" id="PS50181"/>
    </source>
</evidence>
<dbReference type="InterPro" id="IPR001810">
    <property type="entry name" value="F-box_dom"/>
</dbReference>
<accession>A0A3L6RTE6</accession>
<dbReference type="SUPFAM" id="SSF81383">
    <property type="entry name" value="F-box domain"/>
    <property type="match status" value="1"/>
</dbReference>
<comment type="caution">
    <text evidence="2">The sequence shown here is derived from an EMBL/GenBank/DDBJ whole genome shotgun (WGS) entry which is preliminary data.</text>
</comment>
<evidence type="ECO:0000313" key="3">
    <source>
        <dbReference type="Proteomes" id="UP000275267"/>
    </source>
</evidence>
<dbReference type="CDD" id="cd22160">
    <property type="entry name" value="F-box_AtFBL13-like"/>
    <property type="match status" value="1"/>
</dbReference>
<dbReference type="OrthoDB" id="693760at2759"/>
<dbReference type="EMBL" id="PQIB02000007">
    <property type="protein sequence ID" value="RLN08247.1"/>
    <property type="molecule type" value="Genomic_DNA"/>
</dbReference>
<dbReference type="SMART" id="SM00256">
    <property type="entry name" value="FBOX"/>
    <property type="match status" value="1"/>
</dbReference>
<dbReference type="InterPro" id="IPR055312">
    <property type="entry name" value="FBL15-like"/>
</dbReference>
<dbReference type="Proteomes" id="UP000275267">
    <property type="component" value="Unassembled WGS sequence"/>
</dbReference>